<comment type="caution">
    <text evidence="1">The sequence shown here is derived from an EMBL/GenBank/DDBJ whole genome shotgun (WGS) entry which is preliminary data.</text>
</comment>
<reference evidence="1 2" key="1">
    <citation type="submission" date="2014-03" db="EMBL/GenBank/DDBJ databases">
        <title>Genome sequence of the diesel-degrader and plant-growth promoter Acinetobacter oleivorans PF-1 isolated from the roots of poplar tree.</title>
        <authorList>
            <person name="Gkorezis P."/>
            <person name="van Hamme J."/>
            <person name="Rineau F."/>
            <person name="Vangronsveld J."/>
            <person name="Francetti A."/>
        </authorList>
    </citation>
    <scope>NUCLEOTIDE SEQUENCE [LARGE SCALE GENOMIC DNA]</scope>
    <source>
        <strain evidence="1 2">PF1</strain>
    </source>
</reference>
<organism evidence="1 2">
    <name type="scientific">Acinetobacter oleivorans</name>
    <dbReference type="NCBI Taxonomy" id="1148157"/>
    <lineage>
        <taxon>Bacteria</taxon>
        <taxon>Pseudomonadati</taxon>
        <taxon>Pseudomonadota</taxon>
        <taxon>Gammaproteobacteria</taxon>
        <taxon>Moraxellales</taxon>
        <taxon>Moraxellaceae</taxon>
        <taxon>Acinetobacter</taxon>
    </lineage>
</organism>
<sequence length="175" mass="20617">MSIESKTIVNRIGETDQLYLTENTPELALERADLRLQLVILSHVRSEQLHFLQEAIVLLEQARMEYEEMPLSLYLNLSLHLAKAYMLYFELNKEKRFALITQQILKPLAHYEHADIYFFLAYASAARQESALTRHWLTKYLSTSACDLELLHGQPAFDLIRHEPWYKDQLKIKTH</sequence>
<gene>
    <name evidence="1" type="ORF">DH17_08795</name>
</gene>
<dbReference type="EMBL" id="JHQK01000003">
    <property type="protein sequence ID" value="KHN67836.1"/>
    <property type="molecule type" value="Genomic_DNA"/>
</dbReference>
<dbReference type="Proteomes" id="UP000031012">
    <property type="component" value="Unassembled WGS sequence"/>
</dbReference>
<name>A0A0B2U9Z4_9GAMM</name>
<evidence type="ECO:0000313" key="1">
    <source>
        <dbReference type="EMBL" id="KHN67836.1"/>
    </source>
</evidence>
<accession>A0A0B2U9Z4</accession>
<dbReference type="AlphaFoldDB" id="A0A0B2U9Z4"/>
<proteinExistence type="predicted"/>
<protein>
    <submittedName>
        <fullName evidence="1">Uncharacterized protein</fullName>
    </submittedName>
</protein>
<evidence type="ECO:0000313" key="2">
    <source>
        <dbReference type="Proteomes" id="UP000031012"/>
    </source>
</evidence>